<dbReference type="PANTHER" id="PTHR11772:SF2">
    <property type="entry name" value="ASPARAGINE SYNTHETASE [GLUTAMINE-HYDROLYZING]"/>
    <property type="match status" value="1"/>
</dbReference>
<dbReference type="GO" id="GO:0006529">
    <property type="term" value="P:asparagine biosynthetic process"/>
    <property type="evidence" value="ECO:0007669"/>
    <property type="project" value="UniProtKB-KW"/>
</dbReference>
<keyword evidence="3 8" id="KW-0547">Nucleotide-binding</keyword>
<name>A0A0U2TRZ6_9EURY</name>
<dbReference type="Pfam" id="PF13537">
    <property type="entry name" value="GATase_7"/>
    <property type="match status" value="1"/>
</dbReference>
<dbReference type="InterPro" id="IPR014729">
    <property type="entry name" value="Rossmann-like_a/b/a_fold"/>
</dbReference>
<dbReference type="Proteomes" id="UP000067738">
    <property type="component" value="Chromosome"/>
</dbReference>
<evidence type="ECO:0000313" key="12">
    <source>
        <dbReference type="EMBL" id="ALT68675.1"/>
    </source>
</evidence>
<comment type="catalytic activity">
    <reaction evidence="7 8">
        <text>L-aspartate + L-glutamine + ATP + H2O = L-asparagine + L-glutamate + AMP + diphosphate + H(+)</text>
        <dbReference type="Rhea" id="RHEA:12228"/>
        <dbReference type="ChEBI" id="CHEBI:15377"/>
        <dbReference type="ChEBI" id="CHEBI:15378"/>
        <dbReference type="ChEBI" id="CHEBI:29985"/>
        <dbReference type="ChEBI" id="CHEBI:29991"/>
        <dbReference type="ChEBI" id="CHEBI:30616"/>
        <dbReference type="ChEBI" id="CHEBI:33019"/>
        <dbReference type="ChEBI" id="CHEBI:58048"/>
        <dbReference type="ChEBI" id="CHEBI:58359"/>
        <dbReference type="ChEBI" id="CHEBI:456215"/>
        <dbReference type="EC" id="6.3.5.4"/>
    </reaction>
</comment>
<dbReference type="InterPro" id="IPR050795">
    <property type="entry name" value="Asn_Synthetase"/>
</dbReference>
<keyword evidence="4 8" id="KW-0067">ATP-binding</keyword>
<dbReference type="PIRSF" id="PIRSF001589">
    <property type="entry name" value="Asn_synthetase_glu-h"/>
    <property type="match status" value="1"/>
</dbReference>
<dbReference type="AlphaFoldDB" id="A0A0U2TRZ6"/>
<dbReference type="PROSITE" id="PS51278">
    <property type="entry name" value="GATASE_TYPE_2"/>
    <property type="match status" value="1"/>
</dbReference>
<evidence type="ECO:0000256" key="3">
    <source>
        <dbReference type="ARBA" id="ARBA00022741"/>
    </source>
</evidence>
<dbReference type="CDD" id="cd00352">
    <property type="entry name" value="Gn_AT_II"/>
    <property type="match status" value="1"/>
</dbReference>
<feature type="domain" description="Glutamine amidotransferase type-2" evidence="11">
    <location>
        <begin position="2"/>
        <end position="205"/>
    </location>
</feature>
<dbReference type="PATRIC" id="fig|230361.4.peg.912"/>
<dbReference type="GO" id="GO:0005829">
    <property type="term" value="C:cytosol"/>
    <property type="evidence" value="ECO:0007669"/>
    <property type="project" value="TreeGrafter"/>
</dbReference>
<feature type="binding site" evidence="10">
    <location>
        <position position="275"/>
    </location>
    <ligand>
        <name>ATP</name>
        <dbReference type="ChEBI" id="CHEBI:30616"/>
    </ligand>
</feature>
<evidence type="ECO:0000256" key="9">
    <source>
        <dbReference type="PIRSR" id="PIRSR001589-1"/>
    </source>
</evidence>
<protein>
    <recommendedName>
        <fullName evidence="8">Putative asparagine synthetase [glutamine-hydrolyzing]</fullName>
        <ecNumber evidence="8">6.3.5.4</ecNumber>
    </recommendedName>
</protein>
<gene>
    <name evidence="12" type="primary">asnB</name>
    <name evidence="12" type="ORF">sm9_0885</name>
</gene>
<dbReference type="CDD" id="cd01991">
    <property type="entry name" value="Asn_synthase_B_C"/>
    <property type="match status" value="1"/>
</dbReference>
<dbReference type="InterPro" id="IPR001962">
    <property type="entry name" value="Asn_synthase"/>
</dbReference>
<dbReference type="KEGG" id="mmil:sm9_0885"/>
<sequence>MCSIVGLQGKFKGNDLIKMLKASKNRGPDSTGIYLDNVISNIDLDNFSDDNDYDIALGHNLLDVYDLYDRKSMPQPVRKDNMVLVLNGALYNFATIRNFLSKVGVEDEINSDADALLYLIDFYNSGDLLKAIQMSLKLIDGDYAFAVFDGENMALVRDPLGVKPLFYAESDELCAFASARDSLYELGFEEIQTLLPEHILFNWNDVAPAQAVYEKIMEVDEIKLNKLLKLSVSKRVEGLDTVGVIFSGGVDSSILASLLQEISCNKKLDITLYAVGSEGSKDLEAAKYAAEYLDLPLKTQIVTEDLIKEHVGEVVHAIGDDNLMKVGVGLTTYFATRMIREDGLNVAISGQGADELFGGYNRYLKSYEEGTLDLEIREDISNMYHVNLERDDACAMLNSVEIRLPFLDKKLVEYAINLPIKNKVSGTGDVLRKNILRKLAFNEGLDKEIAYRPKKAAQYGTGIDKILRKRIIKEMDFSEFVN</sequence>
<reference evidence="12 13" key="1">
    <citation type="submission" date="2015-04" db="EMBL/GenBank/DDBJ databases">
        <title>The complete genome sequence of the rumen methanogen Methanobrevibacter millerae SM9.</title>
        <authorList>
            <person name="Leahy S.C."/>
            <person name="Kelly W.J."/>
            <person name="Pacheco D.M."/>
            <person name="Li D."/>
            <person name="Altermann E."/>
            <person name="Attwood G.T."/>
        </authorList>
    </citation>
    <scope>NUCLEOTIDE SEQUENCE [LARGE SCALE GENOMIC DNA]</scope>
    <source>
        <strain evidence="12 13">SM9</strain>
    </source>
</reference>
<feature type="active site" description="For GATase activity" evidence="9">
    <location>
        <position position="2"/>
    </location>
</feature>
<dbReference type="InterPro" id="IPR006426">
    <property type="entry name" value="Asn_synth_AEB"/>
</dbReference>
<evidence type="ECO:0000259" key="11">
    <source>
        <dbReference type="PROSITE" id="PS51278"/>
    </source>
</evidence>
<feature type="binding site" evidence="10">
    <location>
        <begin position="349"/>
        <end position="350"/>
    </location>
    <ligand>
        <name>ATP</name>
        <dbReference type="ChEBI" id="CHEBI:30616"/>
    </ligand>
</feature>
<evidence type="ECO:0000256" key="1">
    <source>
        <dbReference type="ARBA" id="ARBA00022598"/>
    </source>
</evidence>
<dbReference type="OrthoDB" id="8692at2157"/>
<evidence type="ECO:0000256" key="2">
    <source>
        <dbReference type="ARBA" id="ARBA00022605"/>
    </source>
</evidence>
<evidence type="ECO:0000256" key="4">
    <source>
        <dbReference type="ARBA" id="ARBA00022840"/>
    </source>
</evidence>
<dbReference type="PANTHER" id="PTHR11772">
    <property type="entry name" value="ASPARAGINE SYNTHETASE"/>
    <property type="match status" value="1"/>
</dbReference>
<proteinExistence type="predicted"/>
<dbReference type="RefSeq" id="WP_058738980.1">
    <property type="nucleotide sequence ID" value="NZ_CP011266.1"/>
</dbReference>
<dbReference type="Gene3D" id="3.60.20.10">
    <property type="entry name" value="Glutamine Phosphoribosylpyrophosphate, subunit 1, domain 1"/>
    <property type="match status" value="1"/>
</dbReference>
<evidence type="ECO:0000256" key="10">
    <source>
        <dbReference type="PIRSR" id="PIRSR001589-2"/>
    </source>
</evidence>
<dbReference type="EC" id="6.3.5.4" evidence="8"/>
<dbReference type="InterPro" id="IPR017932">
    <property type="entry name" value="GATase_2_dom"/>
</dbReference>
<keyword evidence="13" id="KW-1185">Reference proteome</keyword>
<feature type="binding site" evidence="10">
    <location>
        <position position="112"/>
    </location>
    <ligand>
        <name>L-glutamine</name>
        <dbReference type="ChEBI" id="CHEBI:58359"/>
    </ligand>
</feature>
<dbReference type="InterPro" id="IPR029055">
    <property type="entry name" value="Ntn_hydrolases_N"/>
</dbReference>
<dbReference type="GO" id="GO:0004066">
    <property type="term" value="F:asparagine synthase (glutamine-hydrolyzing) activity"/>
    <property type="evidence" value="ECO:0007669"/>
    <property type="project" value="UniProtKB-EC"/>
</dbReference>
<dbReference type="Pfam" id="PF00733">
    <property type="entry name" value="Asn_synthase"/>
    <property type="match status" value="2"/>
</dbReference>
<comment type="pathway">
    <text evidence="6">Amino-acid biosynthesis.</text>
</comment>
<evidence type="ECO:0000256" key="8">
    <source>
        <dbReference type="PIRNR" id="PIRNR001589"/>
    </source>
</evidence>
<keyword evidence="9" id="KW-0315">Glutamine amidotransferase</keyword>
<dbReference type="GO" id="GO:0005524">
    <property type="term" value="F:ATP binding"/>
    <property type="evidence" value="ECO:0007669"/>
    <property type="project" value="UniProtKB-KW"/>
</dbReference>
<dbReference type="EMBL" id="CP011266">
    <property type="protein sequence ID" value="ALT68675.1"/>
    <property type="molecule type" value="Genomic_DNA"/>
</dbReference>
<evidence type="ECO:0000256" key="6">
    <source>
        <dbReference type="ARBA" id="ARBA00029440"/>
    </source>
</evidence>
<evidence type="ECO:0000313" key="13">
    <source>
        <dbReference type="Proteomes" id="UP000067738"/>
    </source>
</evidence>
<keyword evidence="1" id="KW-0436">Ligase</keyword>
<organism evidence="12 13">
    <name type="scientific">Methanobrevibacter millerae</name>
    <dbReference type="NCBI Taxonomy" id="230361"/>
    <lineage>
        <taxon>Archaea</taxon>
        <taxon>Methanobacteriati</taxon>
        <taxon>Methanobacteriota</taxon>
        <taxon>Methanomada group</taxon>
        <taxon>Methanobacteria</taxon>
        <taxon>Methanobacteriales</taxon>
        <taxon>Methanobacteriaceae</taxon>
        <taxon>Methanobrevibacter</taxon>
    </lineage>
</organism>
<dbReference type="SUPFAM" id="SSF56235">
    <property type="entry name" value="N-terminal nucleophile aminohydrolases (Ntn hydrolases)"/>
    <property type="match status" value="1"/>
</dbReference>
<dbReference type="Gene3D" id="3.40.50.620">
    <property type="entry name" value="HUPs"/>
    <property type="match status" value="1"/>
</dbReference>
<keyword evidence="2 9" id="KW-0028">Amino-acid biosynthesis</keyword>
<keyword evidence="5 9" id="KW-0061">Asparagine biosynthesis</keyword>
<dbReference type="GeneID" id="26735855"/>
<evidence type="ECO:0000256" key="7">
    <source>
        <dbReference type="ARBA" id="ARBA00048741"/>
    </source>
</evidence>
<dbReference type="SUPFAM" id="SSF52402">
    <property type="entry name" value="Adenine nucleotide alpha hydrolases-like"/>
    <property type="match status" value="1"/>
</dbReference>
<evidence type="ECO:0000256" key="5">
    <source>
        <dbReference type="ARBA" id="ARBA00022888"/>
    </source>
</evidence>
<accession>A0A0U2TRZ6</accession>